<proteinExistence type="inferred from homology"/>
<dbReference type="OrthoDB" id="1735038at2759"/>
<keyword evidence="6" id="KW-0472">Membrane</keyword>
<accession>A0A5J4W6R7</accession>
<evidence type="ECO:0000256" key="4">
    <source>
        <dbReference type="ARBA" id="ARBA00022801"/>
    </source>
</evidence>
<dbReference type="Gene3D" id="1.20.120.980">
    <property type="entry name" value="Serine carboxypeptidase S28, SKS domain"/>
    <property type="match status" value="1"/>
</dbReference>
<comment type="caution">
    <text evidence="7">The sequence shown here is derived from an EMBL/GenBank/DDBJ whole genome shotgun (WGS) entry which is preliminary data.</text>
</comment>
<keyword evidence="6" id="KW-1133">Transmembrane helix</keyword>
<evidence type="ECO:0000256" key="5">
    <source>
        <dbReference type="ARBA" id="ARBA00023180"/>
    </source>
</evidence>
<dbReference type="InterPro" id="IPR008758">
    <property type="entry name" value="Peptidase_S28"/>
</dbReference>
<dbReference type="AlphaFoldDB" id="A0A5J4W6R7"/>
<evidence type="ECO:0000313" key="7">
    <source>
        <dbReference type="EMBL" id="KAA6390203.1"/>
    </source>
</evidence>
<evidence type="ECO:0000256" key="2">
    <source>
        <dbReference type="ARBA" id="ARBA00022670"/>
    </source>
</evidence>
<evidence type="ECO:0000256" key="3">
    <source>
        <dbReference type="ARBA" id="ARBA00022729"/>
    </source>
</evidence>
<keyword evidence="2 7" id="KW-0645">Protease</keyword>
<dbReference type="GO" id="GO:0070008">
    <property type="term" value="F:serine-type exopeptidase activity"/>
    <property type="evidence" value="ECO:0007669"/>
    <property type="project" value="InterPro"/>
</dbReference>
<dbReference type="InterPro" id="IPR029058">
    <property type="entry name" value="AB_hydrolase_fold"/>
</dbReference>
<reference evidence="7 8" key="1">
    <citation type="submission" date="2019-03" db="EMBL/GenBank/DDBJ databases">
        <title>Single cell metagenomics reveals metabolic interactions within the superorganism composed of flagellate Streblomastix strix and complex community of Bacteroidetes bacteria on its surface.</title>
        <authorList>
            <person name="Treitli S.C."/>
            <person name="Kolisko M."/>
            <person name="Husnik F."/>
            <person name="Keeling P."/>
            <person name="Hampl V."/>
        </authorList>
    </citation>
    <scope>NUCLEOTIDE SEQUENCE [LARGE SCALE GENOMIC DNA]</scope>
    <source>
        <strain evidence="7">ST1C</strain>
    </source>
</reference>
<feature type="transmembrane region" description="Helical" evidence="6">
    <location>
        <begin position="569"/>
        <end position="593"/>
    </location>
</feature>
<keyword evidence="3" id="KW-0732">Signal</keyword>
<keyword evidence="5" id="KW-0325">Glycoprotein</keyword>
<sequence length="603" mass="68474">MCWIKAVTSDFFVLSFLYLSFYHKMLHILFAMVIVSSHAIMRFGPRQIGNNILKELSPTENNFEIFPQKVDHFNPSSLETFKQRYILNGTMYDDSHTLVLYIEGEAQLTLSRAQKGYHAEVAKRLKAYVVALEHRYYGKSLPFFDLTRDNLTYLTSRQALADIANFLDFIVTNKLSQQKIRRILVFGGSYAGSLSAWFRTLYPHLTIGSVASSAPVYAKEDFYEYDQTISKGLGTNCSSLVQEALQEIEDEIDAGQYDSLQSQIQCEGKISNSDDFLYILADMVSHAVQYNQDDGPEDRQTIKQLCTTLQGRQINDDPKQLKDRLFQFTNDQFQKMNTTCFEFSYSREKLQNEKIDTIIDPESGEVVVSDVGAEQNHRQWMYQSCNEFGYFQIAPTEGPSVRSKRLTVQYHRELCGSIFGDRSTNDPTVFIPNVNETNEFYGGKSELAGTNIVFTNGDIDPWKNLGITPNLFERKMISINSILDPSILTRQHWDVNIVVNGSHCTDIHASDDDHDSESVKDARFKTDIAISKWIRGSPTGELVSGKKSDTDPLGGLSDYSPRLNLNSPVFITSMILYAVSVICIFVAIGLFIASRSKKYNVTW</sequence>
<dbReference type="GO" id="GO:0006508">
    <property type="term" value="P:proteolysis"/>
    <property type="evidence" value="ECO:0007669"/>
    <property type="project" value="UniProtKB-KW"/>
</dbReference>
<dbReference type="Proteomes" id="UP000324800">
    <property type="component" value="Unassembled WGS sequence"/>
</dbReference>
<dbReference type="GO" id="GO:0008239">
    <property type="term" value="F:dipeptidyl-peptidase activity"/>
    <property type="evidence" value="ECO:0007669"/>
    <property type="project" value="TreeGrafter"/>
</dbReference>
<name>A0A5J4W6R7_9EUKA</name>
<dbReference type="PANTHER" id="PTHR11010:SF117">
    <property type="entry name" value="SERINE PROTEASE 16"/>
    <property type="match status" value="1"/>
</dbReference>
<dbReference type="Gene3D" id="3.40.50.1820">
    <property type="entry name" value="alpha/beta hydrolase"/>
    <property type="match status" value="1"/>
</dbReference>
<organism evidence="7 8">
    <name type="scientific">Streblomastix strix</name>
    <dbReference type="NCBI Taxonomy" id="222440"/>
    <lineage>
        <taxon>Eukaryota</taxon>
        <taxon>Metamonada</taxon>
        <taxon>Preaxostyla</taxon>
        <taxon>Oxymonadida</taxon>
        <taxon>Streblomastigidae</taxon>
        <taxon>Streblomastix</taxon>
    </lineage>
</organism>
<protein>
    <submittedName>
        <fullName evidence="7">Putative Thymus-specific serine protease</fullName>
    </submittedName>
</protein>
<keyword evidence="6" id="KW-0812">Transmembrane</keyword>
<dbReference type="EMBL" id="SNRW01003303">
    <property type="protein sequence ID" value="KAA6390203.1"/>
    <property type="molecule type" value="Genomic_DNA"/>
</dbReference>
<evidence type="ECO:0000256" key="1">
    <source>
        <dbReference type="ARBA" id="ARBA00011079"/>
    </source>
</evidence>
<dbReference type="Pfam" id="PF05577">
    <property type="entry name" value="Peptidase_S28"/>
    <property type="match status" value="1"/>
</dbReference>
<dbReference type="InterPro" id="IPR042269">
    <property type="entry name" value="Ser_carbopepase_S28_SKS"/>
</dbReference>
<keyword evidence="4" id="KW-0378">Hydrolase</keyword>
<dbReference type="SUPFAM" id="SSF53474">
    <property type="entry name" value="alpha/beta-Hydrolases"/>
    <property type="match status" value="1"/>
</dbReference>
<comment type="similarity">
    <text evidence="1">Belongs to the peptidase S28 family.</text>
</comment>
<evidence type="ECO:0000313" key="8">
    <source>
        <dbReference type="Proteomes" id="UP000324800"/>
    </source>
</evidence>
<gene>
    <name evidence="7" type="ORF">EZS28_014268</name>
</gene>
<evidence type="ECO:0000256" key="6">
    <source>
        <dbReference type="SAM" id="Phobius"/>
    </source>
</evidence>
<dbReference type="PANTHER" id="PTHR11010">
    <property type="entry name" value="PROTEASE S28 PRO-X CARBOXYPEPTIDASE-RELATED"/>
    <property type="match status" value="1"/>
</dbReference>